<dbReference type="InterPro" id="IPR036259">
    <property type="entry name" value="MFS_trans_sf"/>
</dbReference>
<sequence length="574" mass="62549">MSYTDRRKSDPQDGSIAPSYHELEMTQAWQTVPQQDEDITSYDPYISQVRRQDSASKQDPPPQQQEDEESQMPLRQALKKYPKIAGYCLAMTVPVIGWGYDLVIVGAVASVDTFKNDYGAKIDGEMDIPGNWLSLWLGLPPAGAALGGLLGGWLQNRLGRKLTLLFGTIFSVIAIACIFFSHMLEPLDTKRMMFTAGLTVQGFSVGVIKTTCVTWVSENTPTALRGSAMALFPVFTLLGQLIGLVVIKFINDIKGNSGYLGAFGSQWILSLGPLILSIVMPESPAHLIRTGQEQRAIKSATRLFAPRVSPYGALERIRATIEEEKANTASVNYWSCFKGTNLRRTLIVILASILPPIFGLELLSNASIFLTSLGMKSGYAIMFTLAGVIAGMLANGLGFWLLSRVGRRTLTLFSLTSSTVIWGAMGVTGFWKSETLTWATGGFMTAVIVVCGLGAWPAGYAILGETSSLQLRSLTQGLAGIAEKGFSIMLAVLLPMLFSRDKAALGGKTGFLFCGLCLIGTVLTWFFIPEMKGRSAIEIDHMFEMRLPARKFKSFKMEAHEVQEASPLASHTSL</sequence>
<feature type="transmembrane region" description="Helical" evidence="7">
    <location>
        <begin position="379"/>
        <end position="402"/>
    </location>
</feature>
<keyword evidence="10" id="KW-1185">Reference proteome</keyword>
<protein>
    <submittedName>
        <fullName evidence="9">Maltose permease MAL61</fullName>
    </submittedName>
</protein>
<evidence type="ECO:0000256" key="5">
    <source>
        <dbReference type="ARBA" id="ARBA00023136"/>
    </source>
</evidence>
<feature type="transmembrane region" description="Helical" evidence="7">
    <location>
        <begin position="346"/>
        <end position="373"/>
    </location>
</feature>
<evidence type="ECO:0000256" key="2">
    <source>
        <dbReference type="ARBA" id="ARBA00010992"/>
    </source>
</evidence>
<comment type="similarity">
    <text evidence="2">Belongs to the major facilitator superfamily. Sugar transporter (TC 2.A.1.1) family.</text>
</comment>
<feature type="transmembrane region" description="Helical" evidence="7">
    <location>
        <begin position="162"/>
        <end position="181"/>
    </location>
</feature>
<feature type="transmembrane region" description="Helical" evidence="7">
    <location>
        <begin position="443"/>
        <end position="463"/>
    </location>
</feature>
<dbReference type="Gene3D" id="1.20.1250.20">
    <property type="entry name" value="MFS general substrate transporter like domains"/>
    <property type="match status" value="1"/>
</dbReference>
<dbReference type="AlphaFoldDB" id="A0A9P5AK25"/>
<evidence type="ECO:0000256" key="4">
    <source>
        <dbReference type="ARBA" id="ARBA00022989"/>
    </source>
</evidence>
<feature type="transmembrane region" description="Helical" evidence="7">
    <location>
        <begin position="84"/>
        <end position="111"/>
    </location>
</feature>
<keyword evidence="5 7" id="KW-0472">Membrane</keyword>
<gene>
    <name evidence="9" type="ORF">FBEOM_6828</name>
</gene>
<name>A0A9P5AK25_9HYPO</name>
<proteinExistence type="inferred from homology"/>
<evidence type="ECO:0000256" key="7">
    <source>
        <dbReference type="SAM" id="Phobius"/>
    </source>
</evidence>
<dbReference type="Proteomes" id="UP000730481">
    <property type="component" value="Unassembled WGS sequence"/>
</dbReference>
<dbReference type="Pfam" id="PF00083">
    <property type="entry name" value="Sugar_tr"/>
    <property type="match status" value="1"/>
</dbReference>
<reference evidence="9" key="1">
    <citation type="journal article" date="2017" name="Mycologia">
        <title>Fusarium algeriense, sp. nov., a novel toxigenic crown rot pathogen of durum wheat from Algeria is nested in the Fusarium burgessii species complex.</title>
        <authorList>
            <person name="Laraba I."/>
            <person name="Keddad A."/>
            <person name="Boureghda H."/>
            <person name="Abdallah N."/>
            <person name="Vaughan M.M."/>
            <person name="Proctor R.H."/>
            <person name="Busman M."/>
            <person name="O'Donnell K."/>
        </authorList>
    </citation>
    <scope>NUCLEOTIDE SEQUENCE</scope>
    <source>
        <strain evidence="9">NRRL 25174</strain>
    </source>
</reference>
<feature type="compositionally biased region" description="Basic and acidic residues" evidence="6">
    <location>
        <begin position="1"/>
        <end position="11"/>
    </location>
</feature>
<dbReference type="PROSITE" id="PS50850">
    <property type="entry name" value="MFS"/>
    <property type="match status" value="1"/>
</dbReference>
<evidence type="ECO:0000256" key="1">
    <source>
        <dbReference type="ARBA" id="ARBA00004141"/>
    </source>
</evidence>
<feature type="transmembrane region" description="Helical" evidence="7">
    <location>
        <begin position="259"/>
        <end position="279"/>
    </location>
</feature>
<dbReference type="GO" id="GO:0016020">
    <property type="term" value="C:membrane"/>
    <property type="evidence" value="ECO:0007669"/>
    <property type="project" value="UniProtKB-SubCell"/>
</dbReference>
<feature type="transmembrane region" description="Helical" evidence="7">
    <location>
        <begin position="228"/>
        <end position="247"/>
    </location>
</feature>
<dbReference type="PANTHER" id="PTHR48022">
    <property type="entry name" value="PLASTIDIC GLUCOSE TRANSPORTER 4"/>
    <property type="match status" value="1"/>
</dbReference>
<feature type="transmembrane region" description="Helical" evidence="7">
    <location>
        <begin position="409"/>
        <end position="431"/>
    </location>
</feature>
<dbReference type="OrthoDB" id="6612291at2759"/>
<comment type="subcellular location">
    <subcellularLocation>
        <location evidence="1">Membrane</location>
        <topology evidence="1">Multi-pass membrane protein</topology>
    </subcellularLocation>
</comment>
<dbReference type="PANTHER" id="PTHR48022:SF41">
    <property type="entry name" value="MAJOR FACILITATOR SUPERFAMILY (MFS) PROFILE DOMAIN-CONTAINING PROTEIN"/>
    <property type="match status" value="1"/>
</dbReference>
<dbReference type="EMBL" id="PVQB02000289">
    <property type="protein sequence ID" value="KAF4339292.1"/>
    <property type="molecule type" value="Genomic_DNA"/>
</dbReference>
<dbReference type="InterPro" id="IPR020846">
    <property type="entry name" value="MFS_dom"/>
</dbReference>
<feature type="transmembrane region" description="Helical" evidence="7">
    <location>
        <begin position="475"/>
        <end position="498"/>
    </location>
</feature>
<feature type="transmembrane region" description="Helical" evidence="7">
    <location>
        <begin position="510"/>
        <end position="528"/>
    </location>
</feature>
<accession>A0A9P5AK25</accession>
<dbReference type="InterPro" id="IPR050360">
    <property type="entry name" value="MFS_Sugar_Transporters"/>
</dbReference>
<evidence type="ECO:0000259" key="8">
    <source>
        <dbReference type="PROSITE" id="PS50850"/>
    </source>
</evidence>
<keyword evidence="3 7" id="KW-0812">Transmembrane</keyword>
<feature type="domain" description="Major facilitator superfamily (MFS) profile" evidence="8">
    <location>
        <begin position="87"/>
        <end position="532"/>
    </location>
</feature>
<evidence type="ECO:0000256" key="3">
    <source>
        <dbReference type="ARBA" id="ARBA00022692"/>
    </source>
</evidence>
<dbReference type="InterPro" id="IPR005828">
    <property type="entry name" value="MFS_sugar_transport-like"/>
</dbReference>
<comment type="caution">
    <text evidence="9">The sequence shown here is derived from an EMBL/GenBank/DDBJ whole genome shotgun (WGS) entry which is preliminary data.</text>
</comment>
<dbReference type="GO" id="GO:0005351">
    <property type="term" value="F:carbohydrate:proton symporter activity"/>
    <property type="evidence" value="ECO:0007669"/>
    <property type="project" value="TreeGrafter"/>
</dbReference>
<keyword evidence="4 7" id="KW-1133">Transmembrane helix</keyword>
<evidence type="ECO:0000256" key="6">
    <source>
        <dbReference type="SAM" id="MobiDB-lite"/>
    </source>
</evidence>
<dbReference type="SUPFAM" id="SSF103473">
    <property type="entry name" value="MFS general substrate transporter"/>
    <property type="match status" value="1"/>
</dbReference>
<evidence type="ECO:0000313" key="9">
    <source>
        <dbReference type="EMBL" id="KAF4339292.1"/>
    </source>
</evidence>
<reference evidence="9" key="2">
    <citation type="submission" date="2020-02" db="EMBL/GenBank/DDBJ databases">
        <title>Identification and distribution of gene clusters putatively required for synthesis of sphingolipid metabolism inhibitors in phylogenetically diverse species of the filamentous fungus Fusarium.</title>
        <authorList>
            <person name="Kim H.-S."/>
            <person name="Busman M."/>
            <person name="Brown D.W."/>
            <person name="Divon H."/>
            <person name="Uhlig S."/>
            <person name="Proctor R.H."/>
        </authorList>
    </citation>
    <scope>NUCLEOTIDE SEQUENCE</scope>
    <source>
        <strain evidence="9">NRRL 25174</strain>
    </source>
</reference>
<evidence type="ECO:0000313" key="10">
    <source>
        <dbReference type="Proteomes" id="UP000730481"/>
    </source>
</evidence>
<feature type="transmembrane region" description="Helical" evidence="7">
    <location>
        <begin position="131"/>
        <end position="150"/>
    </location>
</feature>
<feature type="region of interest" description="Disordered" evidence="6">
    <location>
        <begin position="1"/>
        <end position="72"/>
    </location>
</feature>
<organism evidence="9 10">
    <name type="scientific">Fusarium beomiforme</name>
    <dbReference type="NCBI Taxonomy" id="44412"/>
    <lineage>
        <taxon>Eukaryota</taxon>
        <taxon>Fungi</taxon>
        <taxon>Dikarya</taxon>
        <taxon>Ascomycota</taxon>
        <taxon>Pezizomycotina</taxon>
        <taxon>Sordariomycetes</taxon>
        <taxon>Hypocreomycetidae</taxon>
        <taxon>Hypocreales</taxon>
        <taxon>Nectriaceae</taxon>
        <taxon>Fusarium</taxon>
        <taxon>Fusarium burgessii species complex</taxon>
    </lineage>
</organism>
<feature type="transmembrane region" description="Helical" evidence="7">
    <location>
        <begin position="193"/>
        <end position="216"/>
    </location>
</feature>